<sequence length="178" mass="19301">MKAFKYIITFFVATITLIACSDNNDNIVALDLSATNVSGTYKISSLNADVTNTTVTQGATVIISTAKITSDTFEVDFVLNKNGKFTVKGQYRKINTVTAANGDVTVIPKIINIDNSGSYTINTINRTISFNAINDNLLKGIFDVNFFNEDTLTVTQDSEAIDGSISTATTTKIIFVRK</sequence>
<feature type="chain" id="PRO_5015705886" description="Lipocalin-like domain-containing protein" evidence="1">
    <location>
        <begin position="22"/>
        <end position="178"/>
    </location>
</feature>
<feature type="signal peptide" evidence="1">
    <location>
        <begin position="1"/>
        <end position="21"/>
    </location>
</feature>
<comment type="caution">
    <text evidence="2">The sequence shown here is derived from an EMBL/GenBank/DDBJ whole genome shotgun (WGS) entry which is preliminary data.</text>
</comment>
<dbReference type="RefSeq" id="WP_109404358.1">
    <property type="nucleotide sequence ID" value="NZ_QFFG01000002.1"/>
</dbReference>
<gene>
    <name evidence="2" type="ORF">DIS07_06230</name>
</gene>
<accession>A0A2U2JCG6</accession>
<dbReference type="OrthoDB" id="1445355at2"/>
<protein>
    <recommendedName>
        <fullName evidence="4">Lipocalin-like domain-containing protein</fullName>
    </recommendedName>
</protein>
<dbReference type="EMBL" id="QFFG01000002">
    <property type="protein sequence ID" value="PWG06027.1"/>
    <property type="molecule type" value="Genomic_DNA"/>
</dbReference>
<evidence type="ECO:0000313" key="3">
    <source>
        <dbReference type="Proteomes" id="UP000245670"/>
    </source>
</evidence>
<reference evidence="2 3" key="1">
    <citation type="submission" date="2018-05" db="EMBL/GenBank/DDBJ databases">
        <title>Polaribacter aquimarinus sp. nov., isolated from sediment in a sediment of sea.</title>
        <authorList>
            <person name="Lu D."/>
        </authorList>
    </citation>
    <scope>NUCLEOTIDE SEQUENCE [LARGE SCALE GENOMIC DNA]</scope>
    <source>
        <strain evidence="2 3">ZY113</strain>
    </source>
</reference>
<evidence type="ECO:0000313" key="2">
    <source>
        <dbReference type="EMBL" id="PWG06027.1"/>
    </source>
</evidence>
<name>A0A2U2JCG6_9FLAO</name>
<keyword evidence="1" id="KW-0732">Signal</keyword>
<organism evidence="2 3">
    <name type="scientific">Polaribacter aquimarinus</name>
    <dbReference type="NCBI Taxonomy" id="2100726"/>
    <lineage>
        <taxon>Bacteria</taxon>
        <taxon>Pseudomonadati</taxon>
        <taxon>Bacteroidota</taxon>
        <taxon>Flavobacteriia</taxon>
        <taxon>Flavobacteriales</taxon>
        <taxon>Flavobacteriaceae</taxon>
    </lineage>
</organism>
<dbReference type="Proteomes" id="UP000245670">
    <property type="component" value="Unassembled WGS sequence"/>
</dbReference>
<proteinExistence type="predicted"/>
<dbReference type="PROSITE" id="PS51257">
    <property type="entry name" value="PROKAR_LIPOPROTEIN"/>
    <property type="match status" value="1"/>
</dbReference>
<dbReference type="AlphaFoldDB" id="A0A2U2JCG6"/>
<keyword evidence="3" id="KW-1185">Reference proteome</keyword>
<evidence type="ECO:0000256" key="1">
    <source>
        <dbReference type="SAM" id="SignalP"/>
    </source>
</evidence>
<evidence type="ECO:0008006" key="4">
    <source>
        <dbReference type="Google" id="ProtNLM"/>
    </source>
</evidence>